<accession>D1BUY8</accession>
<reference evidence="3" key="1">
    <citation type="submission" date="2009-11" db="EMBL/GenBank/DDBJ databases">
        <title>The complete chromosome of Xylanimonas cellulosilytica DSM 15894.</title>
        <authorList>
            <consortium name="US DOE Joint Genome Institute (JGI-PGF)"/>
            <person name="Lucas S."/>
            <person name="Copeland A."/>
            <person name="Lapidus A."/>
            <person name="Glavina del Rio T."/>
            <person name="Dalin E."/>
            <person name="Tice H."/>
            <person name="Bruce D."/>
            <person name="Goodwin L."/>
            <person name="Pitluck S."/>
            <person name="Kyrpides N."/>
            <person name="Mavromatis K."/>
            <person name="Ivanova N."/>
            <person name="Mikhailova N."/>
            <person name="Foster B."/>
            <person name="Clum A."/>
            <person name="Brettin T."/>
            <person name="Detter J.C."/>
            <person name="Han C."/>
            <person name="Larimer F."/>
            <person name="Land M."/>
            <person name="Hauser L."/>
            <person name="Markowitz V."/>
            <person name="Cheng J.F."/>
            <person name="Hugenholtz P."/>
            <person name="Woyke T."/>
            <person name="Wu D."/>
            <person name="Gehrich-Schroeter G."/>
            <person name="Schneider S."/>
            <person name="Pukall S.R."/>
            <person name="Klenk H.P."/>
            <person name="Eisen J.A."/>
        </authorList>
    </citation>
    <scope>NUCLEOTIDE SEQUENCE [LARGE SCALE GENOMIC DNA]</scope>
    <source>
        <strain evidence="3">DSM 15894 / CECT 5975 / LMG 20990 / XIL07</strain>
    </source>
</reference>
<dbReference type="eggNOG" id="COG2268">
    <property type="taxonomic scope" value="Bacteria"/>
</dbReference>
<organism evidence="2 3">
    <name type="scientific">Xylanimonas cellulosilytica (strain DSM 15894 / JCM 12276 / CECT 5975 / KCTC 9989 / LMG 20990 / NBRC 107835 / XIL07)</name>
    <dbReference type="NCBI Taxonomy" id="446471"/>
    <lineage>
        <taxon>Bacteria</taxon>
        <taxon>Bacillati</taxon>
        <taxon>Actinomycetota</taxon>
        <taxon>Actinomycetes</taxon>
        <taxon>Micrococcales</taxon>
        <taxon>Promicromonosporaceae</taxon>
        <taxon>Xylanimonas</taxon>
    </lineage>
</organism>
<dbReference type="STRING" id="446471.Xcel_2209"/>
<evidence type="ECO:0000256" key="1">
    <source>
        <dbReference type="SAM" id="MobiDB-lite"/>
    </source>
</evidence>
<feature type="compositionally biased region" description="Basic and acidic residues" evidence="1">
    <location>
        <begin position="557"/>
        <end position="567"/>
    </location>
</feature>
<dbReference type="HOGENOM" id="CLU_028805_0_0_11"/>
<reference evidence="2 3" key="2">
    <citation type="journal article" date="2010" name="Stand. Genomic Sci.">
        <title>Complete genome sequence of Xylanimonas cellulosilytica type strain (XIL07).</title>
        <authorList>
            <person name="Foster B."/>
            <person name="Pukall R."/>
            <person name="Abt B."/>
            <person name="Nolan M."/>
            <person name="Glavina Del Rio T."/>
            <person name="Chen F."/>
            <person name="Lucas S."/>
            <person name="Tice H."/>
            <person name="Pitluck S."/>
            <person name="Cheng J.-F."/>
            <person name="Chertkov O."/>
            <person name="Brettin T."/>
            <person name="Han C."/>
            <person name="Detter J.C."/>
            <person name="Bruce D."/>
            <person name="Goodwin L."/>
            <person name="Ivanova N."/>
            <person name="Mavromatis K."/>
            <person name="Pati A."/>
            <person name="Mikhailova N."/>
            <person name="Chen A."/>
            <person name="Palaniappan K."/>
            <person name="Land M."/>
            <person name="Hauser L."/>
            <person name="Chang Y.-J."/>
            <person name="Jeffries C.D."/>
            <person name="Chain P."/>
            <person name="Rohde M."/>
            <person name="Goeker M."/>
            <person name="Bristow J."/>
            <person name="Eisen J.A."/>
            <person name="Markowitz V."/>
            <person name="Hugenholtz P."/>
            <person name="Kyrpides N.C."/>
            <person name="Klenk H.-P."/>
            <person name="Lapidus A."/>
        </authorList>
    </citation>
    <scope>NUCLEOTIDE SEQUENCE [LARGE SCALE GENOMIC DNA]</scope>
    <source>
        <strain evidence="3">DSM 15894 / CECT 5975 / LMG 20990 / XIL07</strain>
    </source>
</reference>
<evidence type="ECO:0000313" key="2">
    <source>
        <dbReference type="EMBL" id="ACZ31227.1"/>
    </source>
</evidence>
<dbReference type="KEGG" id="xce:Xcel_2209"/>
<evidence type="ECO:0000313" key="3">
    <source>
        <dbReference type="Proteomes" id="UP000002255"/>
    </source>
</evidence>
<evidence type="ECO:0008006" key="4">
    <source>
        <dbReference type="Google" id="ProtNLM"/>
    </source>
</evidence>
<gene>
    <name evidence="2" type="ordered locus">Xcel_2209</name>
</gene>
<keyword evidence="3" id="KW-1185">Reference proteome</keyword>
<proteinExistence type="predicted"/>
<dbReference type="Proteomes" id="UP000002255">
    <property type="component" value="Chromosome"/>
</dbReference>
<protein>
    <recommendedName>
        <fullName evidence="4">PE-PGRS family protein</fullName>
    </recommendedName>
</protein>
<sequence>MRTMSRLVGSPRCGPSALVSSPDPLALTAHHNRTHTWLNTVARTWRGYRYGAVVGRRVNDRQLEVLRWIADGCPEGRWRKDDFSYKVSAGALKSRGLVTIRGHAATWNAAITEAGAHYLEHGNYPAGSARPQRTNSDSRAGAVVNSAPLDLGEGATETLTQARALVQRLQQESGKISVTDPEDSTRAQYRRLLHACRVHRLVPDGHELRFTGRSSGDIVMVLSTGSPAEASDWDRIRTTARTITTNLGALRSALEGSSILDSISDELRPRAVDFLLDLAEQLRAHELRLGANVKLKTPKLFVQVDTRRRDLTLTEILENVPHVPTVAEQRELRRSPWKSIPKFDQVPSGRLHIRVARDGWANNKPNGDEWTDAKKSPLGRQVGEIARAIKKGVVDDDDAREREMQRRSEAHEAWEREQAAERRAWEELRSRARDKAVTQLREATFIRTFDAWRGAQELRSFAGQLEMVATTQGQLENRPRLREWLEWARARADEIDPMTNLEQFDDSVFDVEPSADDLRPHMEGWDPSAPHKDYGAAYGRPEQQAAHMPQPRPWHPGMRDKPSWWRH</sequence>
<feature type="region of interest" description="Disordered" evidence="1">
    <location>
        <begin position="541"/>
        <end position="567"/>
    </location>
</feature>
<dbReference type="EMBL" id="CP001821">
    <property type="protein sequence ID" value="ACZ31227.1"/>
    <property type="molecule type" value="Genomic_DNA"/>
</dbReference>
<dbReference type="AlphaFoldDB" id="D1BUY8"/>
<name>D1BUY8_XYLCX</name>